<dbReference type="PANTHER" id="PTHR46268">
    <property type="entry name" value="STRESS RESPONSE PROTEIN NHAX"/>
    <property type="match status" value="1"/>
</dbReference>
<dbReference type="PRINTS" id="PR01438">
    <property type="entry name" value="UNVRSLSTRESS"/>
</dbReference>
<dbReference type="Proteomes" id="UP001629244">
    <property type="component" value="Unassembled WGS sequence"/>
</dbReference>
<dbReference type="RefSeq" id="WP_408076732.1">
    <property type="nucleotide sequence ID" value="NZ_JBELQC010000001.1"/>
</dbReference>
<dbReference type="PANTHER" id="PTHR46268:SF15">
    <property type="entry name" value="UNIVERSAL STRESS PROTEIN HP_0031"/>
    <property type="match status" value="1"/>
</dbReference>
<dbReference type="InterPro" id="IPR006016">
    <property type="entry name" value="UspA"/>
</dbReference>
<dbReference type="SUPFAM" id="SSF52402">
    <property type="entry name" value="Adenine nucleotide alpha hydrolases-like"/>
    <property type="match status" value="2"/>
</dbReference>
<dbReference type="Pfam" id="PF00582">
    <property type="entry name" value="Usp"/>
    <property type="match status" value="1"/>
</dbReference>
<dbReference type="EMBL" id="JBELQC010000001">
    <property type="protein sequence ID" value="MFL9839768.1"/>
    <property type="molecule type" value="Genomic_DNA"/>
</dbReference>
<dbReference type="Gene3D" id="3.40.50.12370">
    <property type="match status" value="1"/>
</dbReference>
<accession>A0ABW8YI73</accession>
<evidence type="ECO:0000256" key="1">
    <source>
        <dbReference type="ARBA" id="ARBA00008791"/>
    </source>
</evidence>
<feature type="domain" description="UspA" evidence="2">
    <location>
        <begin position="150"/>
        <end position="263"/>
    </location>
</feature>
<evidence type="ECO:0000313" key="3">
    <source>
        <dbReference type="EMBL" id="MFL9839768.1"/>
    </source>
</evidence>
<reference evidence="3 4" key="1">
    <citation type="submission" date="2024-06" db="EMBL/GenBank/DDBJ databases">
        <authorList>
            <person name="Kaempfer P."/>
            <person name="Viver T."/>
        </authorList>
    </citation>
    <scope>NUCLEOTIDE SEQUENCE [LARGE SCALE GENOMIC DNA]</scope>
    <source>
        <strain evidence="3 4">ST-64</strain>
    </source>
</reference>
<gene>
    <name evidence="3" type="ORF">ABS767_02225</name>
</gene>
<comment type="caution">
    <text evidence="3">The sequence shown here is derived from an EMBL/GenBank/DDBJ whole genome shotgun (WGS) entry which is preliminary data.</text>
</comment>
<comment type="similarity">
    <text evidence="1">Belongs to the universal stress protein A family.</text>
</comment>
<keyword evidence="4" id="KW-1185">Reference proteome</keyword>
<organism evidence="3 4">
    <name type="scientific">Sphingomonas plantiphila</name>
    <dbReference type="NCBI Taxonomy" id="3163295"/>
    <lineage>
        <taxon>Bacteria</taxon>
        <taxon>Pseudomonadati</taxon>
        <taxon>Pseudomonadota</taxon>
        <taxon>Alphaproteobacteria</taxon>
        <taxon>Sphingomonadales</taxon>
        <taxon>Sphingomonadaceae</taxon>
        <taxon>Sphingomonas</taxon>
    </lineage>
</organism>
<proteinExistence type="inferred from homology"/>
<sequence length="266" mass="28188">MKNVAVLIHPDEGQEARVQAALDVTRALNGHLIAVEVTALVPVAEDPMLGAFSAGLVAEELARQEENLADMLERLGGEDVAWSADRCAGDVGYCLSQHTALADLIVLNTQFDSFPGREMGHLTAALVALHRPVLAVPSDSRGVADRHAAMVAWDGSDAAEAALRAAIPLLALHPETHVVSVARGSINRPPELAASYLSRHGIKPEITVITNDADTVASNLIVQARGVDASLIVMGGYGHSRLRESLFGGVTRTLLEESHCPLFLSH</sequence>
<dbReference type="CDD" id="cd00293">
    <property type="entry name" value="USP-like"/>
    <property type="match status" value="1"/>
</dbReference>
<name>A0ABW8YI73_9SPHN</name>
<evidence type="ECO:0000259" key="2">
    <source>
        <dbReference type="Pfam" id="PF00582"/>
    </source>
</evidence>
<evidence type="ECO:0000313" key="4">
    <source>
        <dbReference type="Proteomes" id="UP001629244"/>
    </source>
</evidence>
<dbReference type="InterPro" id="IPR006015">
    <property type="entry name" value="Universal_stress_UspA"/>
</dbReference>
<protein>
    <submittedName>
        <fullName evidence="3">Universal stress protein</fullName>
    </submittedName>
</protein>